<proteinExistence type="predicted"/>
<evidence type="ECO:0000313" key="4">
    <source>
        <dbReference type="Proteomes" id="UP000643525"/>
    </source>
</evidence>
<keyword evidence="1" id="KW-0472">Membrane</keyword>
<dbReference type="InterPro" id="IPR003675">
    <property type="entry name" value="Rce1/LyrA-like_dom"/>
</dbReference>
<feature type="transmembrane region" description="Helical" evidence="1">
    <location>
        <begin position="252"/>
        <end position="270"/>
    </location>
</feature>
<dbReference type="GO" id="GO:0008233">
    <property type="term" value="F:peptidase activity"/>
    <property type="evidence" value="ECO:0007669"/>
    <property type="project" value="UniProtKB-KW"/>
</dbReference>
<feature type="transmembrane region" description="Helical" evidence="1">
    <location>
        <begin position="222"/>
        <end position="246"/>
    </location>
</feature>
<gene>
    <name evidence="3" type="ORF">H4W27_002505</name>
</gene>
<feature type="transmembrane region" description="Helical" evidence="1">
    <location>
        <begin position="53"/>
        <end position="74"/>
    </location>
</feature>
<comment type="caution">
    <text evidence="3">The sequence shown here is derived from an EMBL/GenBank/DDBJ whole genome shotgun (WGS) entry which is preliminary data.</text>
</comment>
<dbReference type="Proteomes" id="UP000643525">
    <property type="component" value="Unassembled WGS sequence"/>
</dbReference>
<feature type="transmembrane region" description="Helical" evidence="1">
    <location>
        <begin position="95"/>
        <end position="120"/>
    </location>
</feature>
<feature type="domain" description="CAAX prenyl protease 2/Lysostaphin resistance protein A-like" evidence="2">
    <location>
        <begin position="137"/>
        <end position="234"/>
    </location>
</feature>
<feature type="transmembrane region" description="Helical" evidence="1">
    <location>
        <begin position="126"/>
        <end position="147"/>
    </location>
</feature>
<dbReference type="PANTHER" id="PTHR35797:SF1">
    <property type="entry name" value="PROTEASE"/>
    <property type="match status" value="1"/>
</dbReference>
<reference evidence="3 4" key="1">
    <citation type="submission" date="2020-10" db="EMBL/GenBank/DDBJ databases">
        <title>Sequencing the genomes of 1000 actinobacteria strains.</title>
        <authorList>
            <person name="Klenk H.-P."/>
        </authorList>
    </citation>
    <scope>NUCLEOTIDE SEQUENCE [LARGE SCALE GENOMIC DNA]</scope>
    <source>
        <strain evidence="3 4">DSM 15666</strain>
    </source>
</reference>
<evidence type="ECO:0000259" key="2">
    <source>
        <dbReference type="Pfam" id="PF02517"/>
    </source>
</evidence>
<evidence type="ECO:0000313" key="3">
    <source>
        <dbReference type="EMBL" id="MBE1525387.1"/>
    </source>
</evidence>
<dbReference type="GO" id="GO:0006508">
    <property type="term" value="P:proteolysis"/>
    <property type="evidence" value="ECO:0007669"/>
    <property type="project" value="UniProtKB-KW"/>
</dbReference>
<dbReference type="InterPro" id="IPR042150">
    <property type="entry name" value="MmRce1-like"/>
</dbReference>
<organism evidence="3 4">
    <name type="scientific">Nesterenkonia lutea</name>
    <dbReference type="NCBI Taxonomy" id="272919"/>
    <lineage>
        <taxon>Bacteria</taxon>
        <taxon>Bacillati</taxon>
        <taxon>Actinomycetota</taxon>
        <taxon>Actinomycetes</taxon>
        <taxon>Micrococcales</taxon>
        <taxon>Micrococcaceae</taxon>
        <taxon>Nesterenkonia</taxon>
    </lineage>
</organism>
<evidence type="ECO:0000256" key="1">
    <source>
        <dbReference type="SAM" id="Phobius"/>
    </source>
</evidence>
<keyword evidence="1" id="KW-1133">Transmembrane helix</keyword>
<dbReference type="Pfam" id="PF02517">
    <property type="entry name" value="Rce1-like"/>
    <property type="match status" value="1"/>
</dbReference>
<sequence length="412" mass="43225">MTTTTFAVDRSATATSRVDPLRGLSGFFAITFAVSWLIWWLGPLAAPGSSATMPLVIAGSFGPAIAAVVVTACLEGRAGIKSLFGRYLPKRQGGIRPFLLGLVVFGVLLASGGVALLAGASLEVEGLRAGLIALPGSIILIALVGGGNEELGWRGFALPRLQAVMPPVIANIMLGVIWAVWHAPLWSMATSQSEMSFPISVLMVVAISIVLGFIFNVAGGGLLAVVAAHTAVNAAGGLKAAALGGINEIHELFAIALIAVALLISTRGWLGLPHHRATRSVWNLQLVSWMVLVILGSAGAWFAWMGWDQSYWTDPVTELQHGPYRAWQVVGCTLTLVVIAVSASRGRHWPTVLLLPPAFTLAWVGTTVSQDTTGLWMIGALLVLCGSAAATLLVLALVRGIPAMLTRRRRAA</sequence>
<name>A0ABR9JIN0_9MICC</name>
<feature type="transmembrane region" description="Helical" evidence="1">
    <location>
        <begin position="195"/>
        <end position="215"/>
    </location>
</feature>
<dbReference type="RefSeq" id="WP_192596258.1">
    <property type="nucleotide sequence ID" value="NZ_BAAALJ010000026.1"/>
</dbReference>
<dbReference type="EMBL" id="JADBED010000001">
    <property type="protein sequence ID" value="MBE1525387.1"/>
    <property type="molecule type" value="Genomic_DNA"/>
</dbReference>
<accession>A0ABR9JIN0</accession>
<protein>
    <submittedName>
        <fullName evidence="3">Membrane protease YdiL (CAAX protease family)</fullName>
    </submittedName>
</protein>
<keyword evidence="4" id="KW-1185">Reference proteome</keyword>
<feature type="transmembrane region" description="Helical" evidence="1">
    <location>
        <begin position="324"/>
        <end position="344"/>
    </location>
</feature>
<feature type="transmembrane region" description="Helical" evidence="1">
    <location>
        <begin position="21"/>
        <end position="41"/>
    </location>
</feature>
<dbReference type="PANTHER" id="PTHR35797">
    <property type="entry name" value="PROTEASE-RELATED"/>
    <property type="match status" value="1"/>
</dbReference>
<feature type="transmembrane region" description="Helical" evidence="1">
    <location>
        <begin position="375"/>
        <end position="398"/>
    </location>
</feature>
<feature type="transmembrane region" description="Helical" evidence="1">
    <location>
        <begin position="168"/>
        <end position="189"/>
    </location>
</feature>
<feature type="transmembrane region" description="Helical" evidence="1">
    <location>
        <begin position="282"/>
        <end position="304"/>
    </location>
</feature>
<keyword evidence="1" id="KW-0812">Transmembrane</keyword>
<keyword evidence="3" id="KW-0645">Protease</keyword>
<keyword evidence="3" id="KW-0378">Hydrolase</keyword>
<feature type="transmembrane region" description="Helical" evidence="1">
    <location>
        <begin position="351"/>
        <end position="369"/>
    </location>
</feature>